<evidence type="ECO:0000256" key="8">
    <source>
        <dbReference type="ARBA" id="ARBA00023004"/>
    </source>
</evidence>
<dbReference type="PANTHER" id="PTHR11780">
    <property type="entry name" value="NADH-UBIQUINONE OXIDOREDUCTASE FLAVOPROTEIN 1 NDUFV1"/>
    <property type="match status" value="1"/>
</dbReference>
<evidence type="ECO:0000259" key="11">
    <source>
        <dbReference type="Pfam" id="PF10589"/>
    </source>
</evidence>
<evidence type="ECO:0000256" key="9">
    <source>
        <dbReference type="ARBA" id="ARBA00023014"/>
    </source>
</evidence>
<dbReference type="Pfam" id="PF10589">
    <property type="entry name" value="NADH_4Fe-4S"/>
    <property type="match status" value="1"/>
</dbReference>
<protein>
    <submittedName>
        <fullName evidence="12">Unannotated protein</fullName>
    </submittedName>
</protein>
<dbReference type="Gene3D" id="3.40.50.11540">
    <property type="entry name" value="NADH-ubiquinone oxidoreductase 51kDa subunit"/>
    <property type="match status" value="1"/>
</dbReference>
<evidence type="ECO:0000256" key="5">
    <source>
        <dbReference type="ARBA" id="ARBA00022630"/>
    </source>
</evidence>
<keyword evidence="9" id="KW-0411">Iron-sulfur</keyword>
<dbReference type="InterPro" id="IPR050837">
    <property type="entry name" value="ComplexI_51kDa_subunit"/>
</dbReference>
<reference evidence="12" key="1">
    <citation type="submission" date="2020-05" db="EMBL/GenBank/DDBJ databases">
        <authorList>
            <person name="Chiriac C."/>
            <person name="Salcher M."/>
            <person name="Ghai R."/>
            <person name="Kavagutti S V."/>
        </authorList>
    </citation>
    <scope>NUCLEOTIDE SEQUENCE</scope>
</reference>
<dbReference type="SUPFAM" id="SSF142019">
    <property type="entry name" value="Nqo1 FMN-binding domain-like"/>
    <property type="match status" value="1"/>
</dbReference>
<sequence>MLVDYFVLSAPAGQREDYNAHIQRNGVLERCDRSLIDAVAEVALTGRGGAHFPVARKWQPVLQAISTAARLTVVVNAAEGEPSSRKDAEIMRRNPHLVLDGAVALSQSLVTGTYAAADIVVWLHEGDDISLSSIQRAIDERAGLDEPPMRVLLTPARYVSGESTSVIRAVQSERRTGKATAFPRFTVDPGRPWLQDDADGNPILVHNCETMARIGQIARVGALAYRATSLVTVTAPGGLRVLEVGPDTTFATLLASLGVVTPSAVLLGGYGGQWVEWLRIADLAVDPDALRTHGLSLGAGIIIPLAPEECGLQKTAEIAAWMAGQSAKACGPCTFGLPAVAELMTKISKKAKARDLRELHEVCGLIPGRGACRHPDGTVRMVTSALEVFAEDLDQHTHSRCLAHPRKHRR</sequence>
<evidence type="ECO:0000313" key="12">
    <source>
        <dbReference type="EMBL" id="CAB4907043.1"/>
    </source>
</evidence>
<comment type="similarity">
    <text evidence="3">Belongs to the complex I 51 kDa subunit family.</text>
</comment>
<dbReference type="InterPro" id="IPR037207">
    <property type="entry name" value="Nuop51_4Fe4S-bd_sf"/>
</dbReference>
<organism evidence="12">
    <name type="scientific">freshwater metagenome</name>
    <dbReference type="NCBI Taxonomy" id="449393"/>
    <lineage>
        <taxon>unclassified sequences</taxon>
        <taxon>metagenomes</taxon>
        <taxon>ecological metagenomes</taxon>
    </lineage>
</organism>
<proteinExistence type="inferred from homology"/>
<dbReference type="InterPro" id="IPR011538">
    <property type="entry name" value="Nuo51_FMN-bd"/>
</dbReference>
<keyword evidence="8" id="KW-0408">Iron</keyword>
<comment type="cofactor">
    <cofactor evidence="1">
        <name>FMN</name>
        <dbReference type="ChEBI" id="CHEBI:58210"/>
    </cofactor>
</comment>
<dbReference type="PANTHER" id="PTHR11780:SF10">
    <property type="entry name" value="NADH DEHYDROGENASE [UBIQUINONE] FLAVOPROTEIN 1, MITOCHONDRIAL"/>
    <property type="match status" value="1"/>
</dbReference>
<evidence type="ECO:0000256" key="3">
    <source>
        <dbReference type="ARBA" id="ARBA00007523"/>
    </source>
</evidence>
<dbReference type="Pfam" id="PF01512">
    <property type="entry name" value="Complex1_51K"/>
    <property type="match status" value="1"/>
</dbReference>
<dbReference type="GO" id="GO:0045333">
    <property type="term" value="P:cellular respiration"/>
    <property type="evidence" value="ECO:0007669"/>
    <property type="project" value="TreeGrafter"/>
</dbReference>
<keyword evidence="6" id="KW-0288">FMN</keyword>
<gene>
    <name evidence="12" type="ORF">UFOPK3610_00508</name>
</gene>
<dbReference type="GO" id="GO:0051539">
    <property type="term" value="F:4 iron, 4 sulfur cluster binding"/>
    <property type="evidence" value="ECO:0007669"/>
    <property type="project" value="UniProtKB-KW"/>
</dbReference>
<dbReference type="EMBL" id="CAFBMR010000011">
    <property type="protein sequence ID" value="CAB4907043.1"/>
    <property type="molecule type" value="Genomic_DNA"/>
</dbReference>
<dbReference type="SUPFAM" id="SSF140490">
    <property type="entry name" value="Nqo1C-terminal domain-like"/>
    <property type="match status" value="1"/>
</dbReference>
<accession>A0A6J7GS20</accession>
<feature type="domain" description="NADH-ubiquinone oxidoreductase 51kDa subunit FMN-binding" evidence="10">
    <location>
        <begin position="39"/>
        <end position="214"/>
    </location>
</feature>
<evidence type="ECO:0000256" key="2">
    <source>
        <dbReference type="ARBA" id="ARBA00001966"/>
    </source>
</evidence>
<keyword evidence="4" id="KW-0004">4Fe-4S</keyword>
<dbReference type="AlphaFoldDB" id="A0A6J7GS20"/>
<dbReference type="GO" id="GO:0046872">
    <property type="term" value="F:metal ion binding"/>
    <property type="evidence" value="ECO:0007669"/>
    <property type="project" value="UniProtKB-KW"/>
</dbReference>
<dbReference type="InterPro" id="IPR019575">
    <property type="entry name" value="Nuop51_4Fe4S-bd"/>
</dbReference>
<evidence type="ECO:0000259" key="10">
    <source>
        <dbReference type="Pfam" id="PF01512"/>
    </source>
</evidence>
<evidence type="ECO:0000256" key="1">
    <source>
        <dbReference type="ARBA" id="ARBA00001917"/>
    </source>
</evidence>
<comment type="cofactor">
    <cofactor evidence="2">
        <name>[4Fe-4S] cluster</name>
        <dbReference type="ChEBI" id="CHEBI:49883"/>
    </cofactor>
</comment>
<dbReference type="Gene3D" id="1.20.1440.230">
    <property type="entry name" value="NADH-ubiquinone oxidoreductase 51kDa subunit, iron-sulphur binding domain"/>
    <property type="match status" value="1"/>
</dbReference>
<evidence type="ECO:0000256" key="7">
    <source>
        <dbReference type="ARBA" id="ARBA00022723"/>
    </source>
</evidence>
<dbReference type="GO" id="GO:0003954">
    <property type="term" value="F:NADH dehydrogenase activity"/>
    <property type="evidence" value="ECO:0007669"/>
    <property type="project" value="TreeGrafter"/>
</dbReference>
<keyword evidence="5" id="KW-0285">Flavoprotein</keyword>
<name>A0A6J7GS20_9ZZZZ</name>
<evidence type="ECO:0000256" key="4">
    <source>
        <dbReference type="ARBA" id="ARBA00022485"/>
    </source>
</evidence>
<keyword evidence="7" id="KW-0479">Metal-binding</keyword>
<dbReference type="InterPro" id="IPR037225">
    <property type="entry name" value="Nuo51_FMN-bd_sf"/>
</dbReference>
<feature type="domain" description="NADH-ubiquinone oxidoreductase 51kDa subunit iron-sulphur binding" evidence="11">
    <location>
        <begin position="316"/>
        <end position="396"/>
    </location>
</feature>
<evidence type="ECO:0000256" key="6">
    <source>
        <dbReference type="ARBA" id="ARBA00022643"/>
    </source>
</evidence>